<name>A0A6B0UQ54_IXORI</name>
<reference evidence="3" key="1">
    <citation type="submission" date="2019-12" db="EMBL/GenBank/DDBJ databases">
        <title>An insight into the sialome of adult female Ixodes ricinus ticks feeding for 6 days.</title>
        <authorList>
            <person name="Perner J."/>
            <person name="Ribeiro J.M.C."/>
        </authorList>
    </citation>
    <scope>NUCLEOTIDE SEQUENCE</scope>
    <source>
        <strain evidence="3">Semi-engorged</strain>
        <tissue evidence="3">Salivary glands</tissue>
    </source>
</reference>
<keyword evidence="2" id="KW-0472">Membrane</keyword>
<dbReference type="AlphaFoldDB" id="A0A6B0UQ54"/>
<evidence type="ECO:0000313" key="3">
    <source>
        <dbReference type="EMBL" id="MXU91812.1"/>
    </source>
</evidence>
<sequence>MLCTTVALGRTLAASALASALAGVLAGGVAGACFAGAASFGGVCGSCPVSMSLMQVPSLRTRRTTGTPFWEPTWTAAKGCSASRCSSRGSKGLTPWGTTHIAKSGCSAKRGGKGRRDPRGTTSLFP</sequence>
<proteinExistence type="predicted"/>
<evidence type="ECO:0000256" key="1">
    <source>
        <dbReference type="SAM" id="MobiDB-lite"/>
    </source>
</evidence>
<keyword evidence="2" id="KW-1133">Transmembrane helix</keyword>
<feature type="transmembrane region" description="Helical" evidence="2">
    <location>
        <begin position="28"/>
        <end position="53"/>
    </location>
</feature>
<protein>
    <submittedName>
        <fullName evidence="3">Putative secreted protein</fullName>
    </submittedName>
</protein>
<organism evidence="3">
    <name type="scientific">Ixodes ricinus</name>
    <name type="common">Common tick</name>
    <name type="synonym">Acarus ricinus</name>
    <dbReference type="NCBI Taxonomy" id="34613"/>
    <lineage>
        <taxon>Eukaryota</taxon>
        <taxon>Metazoa</taxon>
        <taxon>Ecdysozoa</taxon>
        <taxon>Arthropoda</taxon>
        <taxon>Chelicerata</taxon>
        <taxon>Arachnida</taxon>
        <taxon>Acari</taxon>
        <taxon>Parasitiformes</taxon>
        <taxon>Ixodida</taxon>
        <taxon>Ixodoidea</taxon>
        <taxon>Ixodidae</taxon>
        <taxon>Ixodinae</taxon>
        <taxon>Ixodes</taxon>
    </lineage>
</organism>
<accession>A0A6B0UQ54</accession>
<feature type="region of interest" description="Disordered" evidence="1">
    <location>
        <begin position="96"/>
        <end position="126"/>
    </location>
</feature>
<evidence type="ECO:0000256" key="2">
    <source>
        <dbReference type="SAM" id="Phobius"/>
    </source>
</evidence>
<keyword evidence="2" id="KW-0812">Transmembrane</keyword>
<dbReference type="EMBL" id="GIFC01009729">
    <property type="protein sequence ID" value="MXU91812.1"/>
    <property type="molecule type" value="Transcribed_RNA"/>
</dbReference>